<keyword evidence="7" id="KW-1185">Reference proteome</keyword>
<evidence type="ECO:0000313" key="6">
    <source>
        <dbReference type="EMBL" id="SEH00216.1"/>
    </source>
</evidence>
<dbReference type="InterPro" id="IPR001962">
    <property type="entry name" value="Asn_synthase"/>
</dbReference>
<dbReference type="Gene3D" id="3.40.50.620">
    <property type="entry name" value="HUPs"/>
    <property type="match status" value="1"/>
</dbReference>
<evidence type="ECO:0000259" key="5">
    <source>
        <dbReference type="Pfam" id="PF00733"/>
    </source>
</evidence>
<dbReference type="SUPFAM" id="SSF56235">
    <property type="entry name" value="N-terminal nucleophile aminohydrolases (Ntn hydrolases)"/>
    <property type="match status" value="1"/>
</dbReference>
<dbReference type="Proteomes" id="UP000236732">
    <property type="component" value="Unassembled WGS sequence"/>
</dbReference>
<accession>A0A1H6ET89</accession>
<comment type="pathway">
    <text evidence="1">Amino-acid biosynthesis; L-asparagine biosynthesis; L-asparagine from L-aspartate (L-Gln route): step 1/1.</text>
</comment>
<dbReference type="NCBIfam" id="NF033561">
    <property type="entry name" value="macrolact_Ik_Al"/>
    <property type="match status" value="1"/>
</dbReference>
<evidence type="ECO:0000256" key="1">
    <source>
        <dbReference type="ARBA" id="ARBA00005187"/>
    </source>
</evidence>
<dbReference type="RefSeq" id="WP_160150560.1">
    <property type="nucleotide sequence ID" value="NZ_FNVT01000015.1"/>
</dbReference>
<dbReference type="Gene3D" id="3.60.20.10">
    <property type="entry name" value="Glutamine Phosphoribosylpyrophosphate, subunit 1, domain 1"/>
    <property type="match status" value="1"/>
</dbReference>
<dbReference type="SUPFAM" id="SSF52402">
    <property type="entry name" value="Adenine nucleotide alpha hydrolases-like"/>
    <property type="match status" value="1"/>
</dbReference>
<organism evidence="6 7">
    <name type="scientific">Nonomuraea solani</name>
    <dbReference type="NCBI Taxonomy" id="1144553"/>
    <lineage>
        <taxon>Bacteria</taxon>
        <taxon>Bacillati</taxon>
        <taxon>Actinomycetota</taxon>
        <taxon>Actinomycetes</taxon>
        <taxon>Streptosporangiales</taxon>
        <taxon>Streptosporangiaceae</taxon>
        <taxon>Nonomuraea</taxon>
    </lineage>
</organism>
<dbReference type="OrthoDB" id="7053173at2"/>
<evidence type="ECO:0000256" key="3">
    <source>
        <dbReference type="ARBA" id="ARBA00022888"/>
    </source>
</evidence>
<protein>
    <recommendedName>
        <fullName evidence="2">asparagine synthase (glutamine-hydrolyzing)</fullName>
        <ecNumber evidence="2">6.3.5.4</ecNumber>
    </recommendedName>
</protein>
<dbReference type="AlphaFoldDB" id="A0A1H6ET89"/>
<sequence length="616" mass="67549">MERVREPADRWFVGCAPITNEPPPVRGPRAGKVVWNGPSRLWLGSQWPARQVWTAGDLVVLGDWISGPAVLRRKAAEVLRSGRHEDLLTSAPGDFNLLIREPGRLRAYSDVSGQRAIYYRRLGDTCWFANSTLPLAWLEESDLDLGWFTGSLMCPWLPDLLAERSPFREVRRVPAGGYLEIGGGTVRCLPYWRPPGPETEPGEAARLLRERLTHAVEARADGSRQPTADLSGGMDSTALTLLAARRLAADGRSLTTVTYGSAANGSDDDLALARRAAAGHPNIDSTFLPAELFPRHFSDLDAVPLTGEPALFAYSYGRFRTVMEVARAAGSDMHLDGEGGDAVLVPPLGYLADLIRRRELRTALAQARGWAQVKSFSTLHLFATAAGLGARPYRRWVAGQREALRDPVDWLSPAHRQRSYVGWSLPSQSADWFTPEARLALSEEVGALAARAEPYADTPGQHGSIVEIWFIGRICQTLREAAQANGVSVHYPFLDAAVIEACLASRIAYRGSPFAAKPLLRDALAAEFPHHPFDRSTKGDYNADIYAGLAHNMDRVLDLVSGARVVELGLVDGARLAAALNRMRLGLPMNSWLVNGIVGMEVWLRALRDQSVDFWS</sequence>
<evidence type="ECO:0000256" key="2">
    <source>
        <dbReference type="ARBA" id="ARBA00012737"/>
    </source>
</evidence>
<dbReference type="InterPro" id="IPR014729">
    <property type="entry name" value="Rossmann-like_a/b/a_fold"/>
</dbReference>
<dbReference type="InterPro" id="IPR051786">
    <property type="entry name" value="ASN_synthetase/amidase"/>
</dbReference>
<dbReference type="GO" id="GO:0004066">
    <property type="term" value="F:asparagine synthase (glutamine-hydrolyzing) activity"/>
    <property type="evidence" value="ECO:0007669"/>
    <property type="project" value="UniProtKB-EC"/>
</dbReference>
<dbReference type="PANTHER" id="PTHR43284:SF1">
    <property type="entry name" value="ASPARAGINE SYNTHETASE"/>
    <property type="match status" value="1"/>
</dbReference>
<dbReference type="PANTHER" id="PTHR43284">
    <property type="entry name" value="ASPARAGINE SYNTHETASE (GLUTAMINE-HYDROLYZING)"/>
    <property type="match status" value="1"/>
</dbReference>
<proteinExistence type="predicted"/>
<dbReference type="EMBL" id="FNVT01000015">
    <property type="protein sequence ID" value="SEH00216.1"/>
    <property type="molecule type" value="Genomic_DNA"/>
</dbReference>
<keyword evidence="3" id="KW-0028">Amino-acid biosynthesis</keyword>
<feature type="domain" description="Asparagine synthetase" evidence="5">
    <location>
        <begin position="208"/>
        <end position="605"/>
    </location>
</feature>
<dbReference type="GO" id="GO:0005829">
    <property type="term" value="C:cytosol"/>
    <property type="evidence" value="ECO:0007669"/>
    <property type="project" value="TreeGrafter"/>
</dbReference>
<keyword evidence="3" id="KW-0061">Asparagine biosynthesis</keyword>
<reference evidence="6 7" key="1">
    <citation type="submission" date="2016-10" db="EMBL/GenBank/DDBJ databases">
        <authorList>
            <person name="de Groot N.N."/>
        </authorList>
    </citation>
    <scope>NUCLEOTIDE SEQUENCE [LARGE SCALE GENOMIC DNA]</scope>
    <source>
        <strain evidence="6 7">CGMCC 4.7037</strain>
    </source>
</reference>
<dbReference type="GO" id="GO:0006529">
    <property type="term" value="P:asparagine biosynthetic process"/>
    <property type="evidence" value="ECO:0007669"/>
    <property type="project" value="UniProtKB-KW"/>
</dbReference>
<evidence type="ECO:0000313" key="7">
    <source>
        <dbReference type="Proteomes" id="UP000236732"/>
    </source>
</evidence>
<name>A0A1H6ET89_9ACTN</name>
<dbReference type="InterPro" id="IPR029055">
    <property type="entry name" value="Ntn_hydrolases_N"/>
</dbReference>
<evidence type="ECO:0000256" key="4">
    <source>
        <dbReference type="ARBA" id="ARBA00048741"/>
    </source>
</evidence>
<dbReference type="Pfam" id="PF00733">
    <property type="entry name" value="Asn_synthase"/>
    <property type="match status" value="1"/>
</dbReference>
<dbReference type="EC" id="6.3.5.4" evidence="2"/>
<comment type="catalytic activity">
    <reaction evidence="4">
        <text>L-aspartate + L-glutamine + ATP + H2O = L-asparagine + L-glutamate + AMP + diphosphate + H(+)</text>
        <dbReference type="Rhea" id="RHEA:12228"/>
        <dbReference type="ChEBI" id="CHEBI:15377"/>
        <dbReference type="ChEBI" id="CHEBI:15378"/>
        <dbReference type="ChEBI" id="CHEBI:29985"/>
        <dbReference type="ChEBI" id="CHEBI:29991"/>
        <dbReference type="ChEBI" id="CHEBI:30616"/>
        <dbReference type="ChEBI" id="CHEBI:33019"/>
        <dbReference type="ChEBI" id="CHEBI:58048"/>
        <dbReference type="ChEBI" id="CHEBI:58359"/>
        <dbReference type="ChEBI" id="CHEBI:456215"/>
        <dbReference type="EC" id="6.3.5.4"/>
    </reaction>
</comment>
<gene>
    <name evidence="6" type="ORF">SAMN05444920_115195</name>
</gene>